<keyword evidence="1" id="KW-0479">Metal-binding</keyword>
<dbReference type="SUPFAM" id="SSF49562">
    <property type="entry name" value="C2 domain (Calcium/lipid-binding domain, CaLB)"/>
    <property type="match status" value="1"/>
</dbReference>
<protein>
    <submittedName>
        <fullName evidence="4">Elicitor-responsive-like protein</fullName>
    </submittedName>
    <submittedName>
        <fullName evidence="5">Putative C2 domain-containing protein</fullName>
    </submittedName>
</protein>
<proteinExistence type="predicted"/>
<evidence type="ECO:0000313" key="5">
    <source>
        <dbReference type="EMBL" id="RHN46840.1"/>
    </source>
</evidence>
<feature type="domain" description="C2" evidence="3">
    <location>
        <begin position="1"/>
        <end position="65"/>
    </location>
</feature>
<evidence type="ECO:0000313" key="6">
    <source>
        <dbReference type="EnsemblPlants" id="AES80033"/>
    </source>
</evidence>
<dbReference type="HOGENOM" id="CLU_2853135_0_0_1"/>
<dbReference type="InterPro" id="IPR000008">
    <property type="entry name" value="C2_dom"/>
</dbReference>
<reference evidence="5" key="4">
    <citation type="journal article" date="2018" name="Nat. Plants">
        <title>Whole-genome landscape of Medicago truncatula symbiotic genes.</title>
        <authorList>
            <person name="Pecrix Y."/>
            <person name="Gamas P."/>
            <person name="Carrere S."/>
        </authorList>
    </citation>
    <scope>NUCLEOTIDE SEQUENCE</scope>
    <source>
        <tissue evidence="5">Leaves</tissue>
    </source>
</reference>
<dbReference type="EMBL" id="PSQE01000007">
    <property type="protein sequence ID" value="RHN46840.1"/>
    <property type="molecule type" value="Genomic_DNA"/>
</dbReference>
<accession>G7L1G4</accession>
<evidence type="ECO:0000259" key="3">
    <source>
        <dbReference type="PROSITE" id="PS50004"/>
    </source>
</evidence>
<dbReference type="GO" id="GO:0046872">
    <property type="term" value="F:metal ion binding"/>
    <property type="evidence" value="ECO:0007669"/>
    <property type="project" value="UniProtKB-KW"/>
</dbReference>
<dbReference type="EnsemblPlants" id="AES80033">
    <property type="protein sequence ID" value="AES80033"/>
    <property type="gene ID" value="MTR_7g075960"/>
</dbReference>
<keyword evidence="2" id="KW-0106">Calcium</keyword>
<dbReference type="Proteomes" id="UP000002051">
    <property type="component" value="Unassembled WGS sequence"/>
</dbReference>
<gene>
    <name evidence="4" type="ordered locus">MTR_7g075960</name>
    <name evidence="5" type="ORF">MtrunA17_Chr7g0246521</name>
</gene>
<keyword evidence="7" id="KW-1185">Reference proteome</keyword>
<dbReference type="Gene3D" id="2.60.40.150">
    <property type="entry name" value="C2 domain"/>
    <property type="match status" value="1"/>
</dbReference>
<dbReference type="PANTHER" id="PTHR46502:SF7">
    <property type="entry name" value="ELICITOR-RESPONSIVE-LIKE PROTEIN"/>
    <property type="match status" value="1"/>
</dbReference>
<reference evidence="4 7" key="1">
    <citation type="journal article" date="2011" name="Nature">
        <title>The Medicago genome provides insight into the evolution of rhizobial symbioses.</title>
        <authorList>
            <person name="Young N.D."/>
            <person name="Debelle F."/>
            <person name="Oldroyd G.E."/>
            <person name="Geurts R."/>
            <person name="Cannon S.B."/>
            <person name="Udvardi M.K."/>
            <person name="Benedito V.A."/>
            <person name="Mayer K.F."/>
            <person name="Gouzy J."/>
            <person name="Schoof H."/>
            <person name="Van de Peer Y."/>
            <person name="Proost S."/>
            <person name="Cook D.R."/>
            <person name="Meyers B.C."/>
            <person name="Spannagl M."/>
            <person name="Cheung F."/>
            <person name="De Mita S."/>
            <person name="Krishnakumar V."/>
            <person name="Gundlach H."/>
            <person name="Zhou S."/>
            <person name="Mudge J."/>
            <person name="Bharti A.K."/>
            <person name="Murray J.D."/>
            <person name="Naoumkina M.A."/>
            <person name="Rosen B."/>
            <person name="Silverstein K.A."/>
            <person name="Tang H."/>
            <person name="Rombauts S."/>
            <person name="Zhao P.X."/>
            <person name="Zhou P."/>
            <person name="Barbe V."/>
            <person name="Bardou P."/>
            <person name="Bechner M."/>
            <person name="Bellec A."/>
            <person name="Berger A."/>
            <person name="Berges H."/>
            <person name="Bidwell S."/>
            <person name="Bisseling T."/>
            <person name="Choisne N."/>
            <person name="Couloux A."/>
            <person name="Denny R."/>
            <person name="Deshpande S."/>
            <person name="Dai X."/>
            <person name="Doyle J.J."/>
            <person name="Dudez A.M."/>
            <person name="Farmer A.D."/>
            <person name="Fouteau S."/>
            <person name="Franken C."/>
            <person name="Gibelin C."/>
            <person name="Gish J."/>
            <person name="Goldstein S."/>
            <person name="Gonzalez A.J."/>
            <person name="Green P.J."/>
            <person name="Hallab A."/>
            <person name="Hartog M."/>
            <person name="Hua A."/>
            <person name="Humphray S.J."/>
            <person name="Jeong D.H."/>
            <person name="Jing Y."/>
            <person name="Jocker A."/>
            <person name="Kenton S.M."/>
            <person name="Kim D.J."/>
            <person name="Klee K."/>
            <person name="Lai H."/>
            <person name="Lang C."/>
            <person name="Lin S."/>
            <person name="Macmil S.L."/>
            <person name="Magdelenat G."/>
            <person name="Matthews L."/>
            <person name="McCorrison J."/>
            <person name="Monaghan E.L."/>
            <person name="Mun J.H."/>
            <person name="Najar F.Z."/>
            <person name="Nicholson C."/>
            <person name="Noirot C."/>
            <person name="O'Bleness M."/>
            <person name="Paule C.R."/>
            <person name="Poulain J."/>
            <person name="Prion F."/>
            <person name="Qin B."/>
            <person name="Qu C."/>
            <person name="Retzel E.F."/>
            <person name="Riddle C."/>
            <person name="Sallet E."/>
            <person name="Samain S."/>
            <person name="Samson N."/>
            <person name="Sanders I."/>
            <person name="Saurat O."/>
            <person name="Scarpelli C."/>
            <person name="Schiex T."/>
            <person name="Segurens B."/>
            <person name="Severin A.J."/>
            <person name="Sherrier D.J."/>
            <person name="Shi R."/>
            <person name="Sims S."/>
            <person name="Singer S.R."/>
            <person name="Sinharoy S."/>
            <person name="Sterck L."/>
            <person name="Viollet A."/>
            <person name="Wang B.B."/>
            <person name="Wang K."/>
            <person name="Wang M."/>
            <person name="Wang X."/>
            <person name="Warfsmann J."/>
            <person name="Weissenbach J."/>
            <person name="White D.D."/>
            <person name="White J.D."/>
            <person name="Wiley G.B."/>
            <person name="Wincker P."/>
            <person name="Xing Y."/>
            <person name="Yang L."/>
            <person name="Yao Z."/>
            <person name="Ying F."/>
            <person name="Zhai J."/>
            <person name="Zhou L."/>
            <person name="Zuber A."/>
            <person name="Denarie J."/>
            <person name="Dixon R.A."/>
            <person name="May G.D."/>
            <person name="Schwartz D.C."/>
            <person name="Rogers J."/>
            <person name="Quetier F."/>
            <person name="Town C.D."/>
            <person name="Roe B.A."/>
        </authorList>
    </citation>
    <scope>NUCLEOTIDE SEQUENCE [LARGE SCALE GENOMIC DNA]</scope>
    <source>
        <strain evidence="4">A17</strain>
        <strain evidence="6 7">cv. Jemalong A17</strain>
    </source>
</reference>
<name>G7L1G4_MEDTR</name>
<evidence type="ECO:0000313" key="4">
    <source>
        <dbReference type="EMBL" id="AES80033.2"/>
    </source>
</evidence>
<dbReference type="Gramene" id="rna41372">
    <property type="protein sequence ID" value="RHN46840.1"/>
    <property type="gene ID" value="gene41372"/>
</dbReference>
<dbReference type="eggNOG" id="KOG1030">
    <property type="taxonomic scope" value="Eukaryota"/>
</dbReference>
<dbReference type="AlphaFoldDB" id="G7L1G4"/>
<dbReference type="PaxDb" id="3880-AES80033"/>
<dbReference type="STRING" id="3880.G7L1G4"/>
<evidence type="ECO:0000313" key="7">
    <source>
        <dbReference type="Proteomes" id="UP000002051"/>
    </source>
</evidence>
<accession>A0A0C3W8T3</accession>
<dbReference type="Proteomes" id="UP000265566">
    <property type="component" value="Chromosome 7"/>
</dbReference>
<dbReference type="Pfam" id="PF00168">
    <property type="entry name" value="C2"/>
    <property type="match status" value="1"/>
</dbReference>
<sequence>MDPYVILTYRSQEHGSSVAKGSGSHPHWNEIFLFTISDSNYTLHLRLMDEDTYILRMTSLGRQCE</sequence>
<dbReference type="PANTHER" id="PTHR46502">
    <property type="entry name" value="C2 DOMAIN-CONTAINING"/>
    <property type="match status" value="1"/>
</dbReference>
<evidence type="ECO:0000256" key="1">
    <source>
        <dbReference type="ARBA" id="ARBA00022723"/>
    </source>
</evidence>
<reference evidence="6" key="3">
    <citation type="submission" date="2015-04" db="UniProtKB">
        <authorList>
            <consortium name="EnsemblPlants"/>
        </authorList>
    </citation>
    <scope>IDENTIFICATION</scope>
    <source>
        <strain evidence="6">cv. Jemalong A17</strain>
    </source>
</reference>
<dbReference type="InterPro" id="IPR035892">
    <property type="entry name" value="C2_domain_sf"/>
</dbReference>
<organism evidence="4 7">
    <name type="scientific">Medicago truncatula</name>
    <name type="common">Barrel medic</name>
    <name type="synonym">Medicago tribuloides</name>
    <dbReference type="NCBI Taxonomy" id="3880"/>
    <lineage>
        <taxon>Eukaryota</taxon>
        <taxon>Viridiplantae</taxon>
        <taxon>Streptophyta</taxon>
        <taxon>Embryophyta</taxon>
        <taxon>Tracheophyta</taxon>
        <taxon>Spermatophyta</taxon>
        <taxon>Magnoliopsida</taxon>
        <taxon>eudicotyledons</taxon>
        <taxon>Gunneridae</taxon>
        <taxon>Pentapetalae</taxon>
        <taxon>rosids</taxon>
        <taxon>fabids</taxon>
        <taxon>Fabales</taxon>
        <taxon>Fabaceae</taxon>
        <taxon>Papilionoideae</taxon>
        <taxon>50 kb inversion clade</taxon>
        <taxon>NPAAA clade</taxon>
        <taxon>Hologalegina</taxon>
        <taxon>IRL clade</taxon>
        <taxon>Trifolieae</taxon>
        <taxon>Medicago</taxon>
    </lineage>
</organism>
<reference evidence="4 7" key="2">
    <citation type="journal article" date="2014" name="BMC Genomics">
        <title>An improved genome release (version Mt4.0) for the model legume Medicago truncatula.</title>
        <authorList>
            <person name="Tang H."/>
            <person name="Krishnakumar V."/>
            <person name="Bidwell S."/>
            <person name="Rosen B."/>
            <person name="Chan A."/>
            <person name="Zhou S."/>
            <person name="Gentzbittel L."/>
            <person name="Childs K.L."/>
            <person name="Yandell M."/>
            <person name="Gundlach H."/>
            <person name="Mayer K.F."/>
            <person name="Schwartz D.C."/>
            <person name="Town C.D."/>
        </authorList>
    </citation>
    <scope>GENOME REANNOTATION</scope>
    <source>
        <strain evidence="6 7">cv. Jemalong A17</strain>
    </source>
</reference>
<evidence type="ECO:0000256" key="2">
    <source>
        <dbReference type="ARBA" id="ARBA00022837"/>
    </source>
</evidence>
<dbReference type="EMBL" id="CM001223">
    <property type="protein sequence ID" value="AES80033.2"/>
    <property type="molecule type" value="Genomic_DNA"/>
</dbReference>
<dbReference type="PROSITE" id="PS50004">
    <property type="entry name" value="C2"/>
    <property type="match status" value="1"/>
</dbReference>